<dbReference type="PROSITE" id="PS50833">
    <property type="entry name" value="BRIX"/>
    <property type="match status" value="1"/>
</dbReference>
<name>A0AA40BT80_9PEZI</name>
<organism evidence="3 4">
    <name type="scientific">Apiosordaria backusii</name>
    <dbReference type="NCBI Taxonomy" id="314023"/>
    <lineage>
        <taxon>Eukaryota</taxon>
        <taxon>Fungi</taxon>
        <taxon>Dikarya</taxon>
        <taxon>Ascomycota</taxon>
        <taxon>Pezizomycotina</taxon>
        <taxon>Sordariomycetes</taxon>
        <taxon>Sordariomycetidae</taxon>
        <taxon>Sordariales</taxon>
        <taxon>Lasiosphaeriaceae</taxon>
        <taxon>Apiosordaria</taxon>
    </lineage>
</organism>
<feature type="domain" description="Brix" evidence="2">
    <location>
        <begin position="85"/>
        <end position="273"/>
    </location>
</feature>
<dbReference type="InterPro" id="IPR044281">
    <property type="entry name" value="IMP4/RPF1"/>
</dbReference>
<evidence type="ECO:0000313" key="3">
    <source>
        <dbReference type="EMBL" id="KAK0739961.1"/>
    </source>
</evidence>
<dbReference type="GO" id="GO:0032040">
    <property type="term" value="C:small-subunit processome"/>
    <property type="evidence" value="ECO:0007669"/>
    <property type="project" value="TreeGrafter"/>
</dbReference>
<dbReference type="SUPFAM" id="SSF52954">
    <property type="entry name" value="Class II aaRS ABD-related"/>
    <property type="match status" value="1"/>
</dbReference>
<sequence length="296" mass="33705">MIRKQARQRRDYLYRKAVLLRDAEVSEKRAKLRAALASGKPLDPELAKDTQLRKDYDYDASRDVAEDDSLDIDDEYSELSGVVDPRVLVTTSRDPSSRLMSFSKEIRLLFPTGIRLNRGNLVLPELVRSAQAEKLSDVILLHEHRGTPTAITISHFPHGPTLMASLHNVVLRADIPRSIKGTVSESYPHLIFDGFTTKLGLRIVKILKHLFPPRDVTASKAAGNRVITFVNQDDCIEVRHHVYVRTSYDSVELSEVGPRFTMRPFSITMGTLENKDADTEWHLSQYTRTSRKKSYF</sequence>
<evidence type="ECO:0000256" key="1">
    <source>
        <dbReference type="ARBA" id="ARBA00040513"/>
    </source>
</evidence>
<comment type="caution">
    <text evidence="3">The sequence shown here is derived from an EMBL/GenBank/DDBJ whole genome shotgun (WGS) entry which is preliminary data.</text>
</comment>
<dbReference type="PANTHER" id="PTHR22734:SF2">
    <property type="entry name" value="U3 SMALL NUCLEOLAR RIBONUCLEOPROTEIN PROTEIN IMP4"/>
    <property type="match status" value="1"/>
</dbReference>
<dbReference type="FunFam" id="3.40.50.10480:FF:000001">
    <property type="entry name" value="IMP4, U3 small nucleolar ribonucleoprotein"/>
    <property type="match status" value="1"/>
</dbReference>
<gene>
    <name evidence="3" type="ORF">B0T21DRAFT_410271</name>
</gene>
<dbReference type="EMBL" id="JAUKTV010000004">
    <property type="protein sequence ID" value="KAK0739961.1"/>
    <property type="molecule type" value="Genomic_DNA"/>
</dbReference>
<keyword evidence="4" id="KW-1185">Reference proteome</keyword>
<dbReference type="GO" id="GO:0042134">
    <property type="term" value="F:rRNA primary transcript binding"/>
    <property type="evidence" value="ECO:0007669"/>
    <property type="project" value="InterPro"/>
</dbReference>
<dbReference type="GO" id="GO:0034457">
    <property type="term" value="C:Mpp10 complex"/>
    <property type="evidence" value="ECO:0007669"/>
    <property type="project" value="UniProtKB-ARBA"/>
</dbReference>
<proteinExistence type="predicted"/>
<dbReference type="SMART" id="SM00879">
    <property type="entry name" value="Brix"/>
    <property type="match status" value="1"/>
</dbReference>
<dbReference type="Gene3D" id="3.40.50.10480">
    <property type="entry name" value="Probable brix-domain ribosomal biogenesis protein"/>
    <property type="match status" value="1"/>
</dbReference>
<dbReference type="InterPro" id="IPR007109">
    <property type="entry name" value="Brix"/>
</dbReference>
<dbReference type="Proteomes" id="UP001172159">
    <property type="component" value="Unassembled WGS sequence"/>
</dbReference>
<accession>A0AA40BT80</accession>
<dbReference type="GO" id="GO:0030515">
    <property type="term" value="F:snoRNA binding"/>
    <property type="evidence" value="ECO:0007669"/>
    <property type="project" value="TreeGrafter"/>
</dbReference>
<dbReference type="GO" id="GO:0042274">
    <property type="term" value="P:ribosomal small subunit biogenesis"/>
    <property type="evidence" value="ECO:0007669"/>
    <property type="project" value="UniProtKB-ARBA"/>
</dbReference>
<evidence type="ECO:0000313" key="4">
    <source>
        <dbReference type="Proteomes" id="UP001172159"/>
    </source>
</evidence>
<dbReference type="PANTHER" id="PTHR22734">
    <property type="entry name" value="U3 SMALL NUCLEOLAR RIBONUCLEOPROTEIN PROTEIN IMP4"/>
    <property type="match status" value="1"/>
</dbReference>
<reference evidence="3" key="1">
    <citation type="submission" date="2023-06" db="EMBL/GenBank/DDBJ databases">
        <title>Genome-scale phylogeny and comparative genomics of the fungal order Sordariales.</title>
        <authorList>
            <consortium name="Lawrence Berkeley National Laboratory"/>
            <person name="Hensen N."/>
            <person name="Bonometti L."/>
            <person name="Westerberg I."/>
            <person name="Brannstrom I.O."/>
            <person name="Guillou S."/>
            <person name="Cros-Aarteil S."/>
            <person name="Calhoun S."/>
            <person name="Haridas S."/>
            <person name="Kuo A."/>
            <person name="Mondo S."/>
            <person name="Pangilinan J."/>
            <person name="Riley R."/>
            <person name="Labutti K."/>
            <person name="Andreopoulos B."/>
            <person name="Lipzen A."/>
            <person name="Chen C."/>
            <person name="Yanf M."/>
            <person name="Daum C."/>
            <person name="Ng V."/>
            <person name="Clum A."/>
            <person name="Steindorff A."/>
            <person name="Ohm R."/>
            <person name="Martin F."/>
            <person name="Silar P."/>
            <person name="Natvig D."/>
            <person name="Lalanne C."/>
            <person name="Gautier V."/>
            <person name="Ament-Velasquez S.L."/>
            <person name="Kruys A."/>
            <person name="Hutchinson M.I."/>
            <person name="Powell A.J."/>
            <person name="Barry K."/>
            <person name="Miller A.N."/>
            <person name="Grigoriev I.V."/>
            <person name="Debuchy R."/>
            <person name="Gladieux P."/>
            <person name="Thoren M.H."/>
            <person name="Johannesson H."/>
        </authorList>
    </citation>
    <scope>NUCLEOTIDE SEQUENCE</scope>
    <source>
        <strain evidence="3">CBS 540.89</strain>
    </source>
</reference>
<dbReference type="Pfam" id="PF04427">
    <property type="entry name" value="Brix"/>
    <property type="match status" value="1"/>
</dbReference>
<dbReference type="GO" id="GO:0006364">
    <property type="term" value="P:rRNA processing"/>
    <property type="evidence" value="ECO:0007669"/>
    <property type="project" value="InterPro"/>
</dbReference>
<dbReference type="AlphaFoldDB" id="A0AA40BT80"/>
<evidence type="ECO:0000259" key="2">
    <source>
        <dbReference type="PROSITE" id="PS50833"/>
    </source>
</evidence>
<dbReference type="GO" id="GO:0005654">
    <property type="term" value="C:nucleoplasm"/>
    <property type="evidence" value="ECO:0007669"/>
    <property type="project" value="UniProtKB-ARBA"/>
</dbReference>
<protein>
    <recommendedName>
        <fullName evidence="1">U3 small nucleolar ribonucleoprotein protein IMP4</fullName>
    </recommendedName>
</protein>